<protein>
    <submittedName>
        <fullName evidence="2">Uncharacterized protein</fullName>
    </submittedName>
</protein>
<dbReference type="RefSeq" id="XP_066666610.1">
    <property type="nucleotide sequence ID" value="XM_066814648.1"/>
</dbReference>
<dbReference type="GeneID" id="92047708"/>
<dbReference type="Gene3D" id="2.60.120.620">
    <property type="entry name" value="q2cbj1_9rhob like domain"/>
    <property type="match status" value="1"/>
</dbReference>
<evidence type="ECO:0000313" key="3">
    <source>
        <dbReference type="Proteomes" id="UP001433268"/>
    </source>
</evidence>
<accession>A0ABR1VWN1</accession>
<dbReference type="Proteomes" id="UP001433268">
    <property type="component" value="Unassembled WGS sequence"/>
</dbReference>
<reference evidence="2 3" key="1">
    <citation type="submission" date="2023-01" db="EMBL/GenBank/DDBJ databases">
        <title>Analysis of 21 Apiospora genomes using comparative genomics revels a genus with tremendous synthesis potential of carbohydrate active enzymes and secondary metabolites.</title>
        <authorList>
            <person name="Sorensen T."/>
        </authorList>
    </citation>
    <scope>NUCLEOTIDE SEQUENCE [LARGE SCALE GENOMIC DNA]</scope>
    <source>
        <strain evidence="2 3">CBS 114990</strain>
    </source>
</reference>
<organism evidence="2 3">
    <name type="scientific">Apiospora hydei</name>
    <dbReference type="NCBI Taxonomy" id="1337664"/>
    <lineage>
        <taxon>Eukaryota</taxon>
        <taxon>Fungi</taxon>
        <taxon>Dikarya</taxon>
        <taxon>Ascomycota</taxon>
        <taxon>Pezizomycotina</taxon>
        <taxon>Sordariomycetes</taxon>
        <taxon>Xylariomycetidae</taxon>
        <taxon>Amphisphaeriales</taxon>
        <taxon>Apiosporaceae</taxon>
        <taxon>Apiospora</taxon>
    </lineage>
</organism>
<comment type="caution">
    <text evidence="2">The sequence shown here is derived from an EMBL/GenBank/DDBJ whole genome shotgun (WGS) entry which is preliminary data.</text>
</comment>
<sequence>MTIIRDCKSKVVFYSSTIYGLFFIRGYLRQGNQFLKIPRSQVLKMSDKMKALLGYKMTPSLLGMVESLDPITNVQ</sequence>
<evidence type="ECO:0000313" key="2">
    <source>
        <dbReference type="EMBL" id="KAK8075670.1"/>
    </source>
</evidence>
<name>A0ABR1VWN1_9PEZI</name>
<keyword evidence="1" id="KW-0812">Transmembrane</keyword>
<keyword evidence="1" id="KW-1133">Transmembrane helix</keyword>
<feature type="transmembrane region" description="Helical" evidence="1">
    <location>
        <begin position="12"/>
        <end position="28"/>
    </location>
</feature>
<keyword evidence="1" id="KW-0472">Membrane</keyword>
<gene>
    <name evidence="2" type="ORF">PG997_010333</name>
</gene>
<keyword evidence="3" id="KW-1185">Reference proteome</keyword>
<dbReference type="EMBL" id="JAQQWN010000007">
    <property type="protein sequence ID" value="KAK8075670.1"/>
    <property type="molecule type" value="Genomic_DNA"/>
</dbReference>
<evidence type="ECO:0000256" key="1">
    <source>
        <dbReference type="SAM" id="Phobius"/>
    </source>
</evidence>
<proteinExistence type="predicted"/>